<comment type="caution">
    <text evidence="1">The sequence shown here is derived from an EMBL/GenBank/DDBJ whole genome shotgun (WGS) entry which is preliminary data.</text>
</comment>
<dbReference type="RefSeq" id="WP_338176357.1">
    <property type="nucleotide sequence ID" value="NZ_JAEKNQ010000010.1"/>
</dbReference>
<proteinExistence type="predicted"/>
<dbReference type="Proteomes" id="UP000620075">
    <property type="component" value="Unassembled WGS sequence"/>
</dbReference>
<sequence length="384" mass="42957">MRTRSAIAASVMGALTVAVASEVRIRRPDQSLTDRWRALPIEPRGLTQLGISFRPRQAEAMGLDPAVSLRTLLAYPFQLVRLGAYWDRLEPDAGSFDPTDLDWQVDAAETAGKQMIVCVGAPKNFGYPEFYAPLHHLPQPLREGSLIGPASHAELLAAATSFVTRVVQRYRGQESIVAWQVEHEAVDPLGMEHSWRLAVDFVEREVSAVRRADPTRPVLLNGFLPTSLPVRIQQWWRTRDQGDSLALAARSADIVGIDYYPRHALVGLGHLTAYLDGDSSPWRRRFAASSEDRGRRLMITEGQAEPWEAVTAPPNPVARAMYSCPPERLIENYNRCLRRASWHGLRLEGYLFWGAEYWLLRSLSGDSSYLDAFARIVGAPVSTE</sequence>
<protein>
    <submittedName>
        <fullName evidence="1">Beta-galactosidase</fullName>
    </submittedName>
</protein>
<name>A0A934NB05_9BACT</name>
<accession>A0A934NB05</accession>
<gene>
    <name evidence="1" type="ORF">JF888_02030</name>
</gene>
<dbReference type="EMBL" id="JAEKNQ010000010">
    <property type="protein sequence ID" value="MBJ7601971.1"/>
    <property type="molecule type" value="Genomic_DNA"/>
</dbReference>
<dbReference type="InterPro" id="IPR017853">
    <property type="entry name" value="GH"/>
</dbReference>
<evidence type="ECO:0000313" key="2">
    <source>
        <dbReference type="Proteomes" id="UP000620075"/>
    </source>
</evidence>
<dbReference type="SUPFAM" id="SSF51445">
    <property type="entry name" value="(Trans)glycosidases"/>
    <property type="match status" value="1"/>
</dbReference>
<evidence type="ECO:0000313" key="1">
    <source>
        <dbReference type="EMBL" id="MBJ7601971.1"/>
    </source>
</evidence>
<dbReference type="AlphaFoldDB" id="A0A934NB05"/>
<reference evidence="1 2" key="1">
    <citation type="submission" date="2020-10" db="EMBL/GenBank/DDBJ databases">
        <title>Ca. Dormibacterota MAGs.</title>
        <authorList>
            <person name="Montgomery K."/>
        </authorList>
    </citation>
    <scope>NUCLEOTIDE SEQUENCE [LARGE SCALE GENOMIC DNA]</scope>
    <source>
        <strain evidence="1">SC8811_S16_3</strain>
    </source>
</reference>
<dbReference type="Gene3D" id="3.20.20.80">
    <property type="entry name" value="Glycosidases"/>
    <property type="match status" value="2"/>
</dbReference>
<organism evidence="1 2">
    <name type="scientific">Candidatus Dormiibacter inghamiae</name>
    <dbReference type="NCBI Taxonomy" id="3127013"/>
    <lineage>
        <taxon>Bacteria</taxon>
        <taxon>Bacillati</taxon>
        <taxon>Candidatus Dormiibacterota</taxon>
        <taxon>Candidatus Dormibacteria</taxon>
        <taxon>Candidatus Dormibacterales</taxon>
        <taxon>Candidatus Dormibacteraceae</taxon>
        <taxon>Candidatus Dormiibacter</taxon>
    </lineage>
</organism>